<feature type="domain" description="Transposase IS4-like" evidence="1">
    <location>
        <begin position="90"/>
        <end position="322"/>
    </location>
</feature>
<dbReference type="Gene3D" id="3.90.350.10">
    <property type="entry name" value="Transposase Inhibitor Protein From Tn5, Chain A, domain 1"/>
    <property type="match status" value="1"/>
</dbReference>
<keyword evidence="3" id="KW-1185">Reference proteome</keyword>
<dbReference type="InterPro" id="IPR002559">
    <property type="entry name" value="Transposase_11"/>
</dbReference>
<dbReference type="GO" id="GO:0003677">
    <property type="term" value="F:DNA binding"/>
    <property type="evidence" value="ECO:0007669"/>
    <property type="project" value="InterPro"/>
</dbReference>
<comment type="caution">
    <text evidence="2">The sequence shown here is derived from an EMBL/GenBank/DDBJ whole genome shotgun (WGS) entry which is preliminary data.</text>
</comment>
<gene>
    <name evidence="2" type="ORF">EDC91_1782</name>
</gene>
<dbReference type="PANTHER" id="PTHR35404:SF8">
    <property type="entry name" value="TRANSPOSASE OF TN10"/>
    <property type="match status" value="1"/>
</dbReference>
<sequence length="402" mass="45900">MRELNILHDSLYQFCPELHLKRLNSLMLACRALLDSKTLTLTELGRNLPCQAKTKHNIKRMDRLLGNHHLHQERLAVYRWHASFICAGNPMPVVLVDWSDIREHKRLMVLRASVALQGRSVTLYEKAFPLSKQCSKSAHDQFLSDLASILPSSVTPLIISDAGFKVPWYKSVEAHGWYWLSRVRGTVQFAELGAENWQPVSSLHNKASSRAKSLGYQKLTKSNAIHCQIALYRALPKGRKNQRSTRTNCHHPSPKVYADSAKEPWVLATNLPTAARTPKQLVRLYAKRMQIEETFRDLKSPAYGLGLRQSRTSCPKRFDVILLIALMLQLMFWLAGIHAQQQGWDRHFQANTVRERNVLSTVRLGMEVLRRLDYEMTTQHLLAAAVVLAEQLLKNGYALADL</sequence>
<accession>A0A4R2FBG3</accession>
<dbReference type="Pfam" id="PF01609">
    <property type="entry name" value="DDE_Tnp_1"/>
    <property type="match status" value="1"/>
</dbReference>
<evidence type="ECO:0000259" key="1">
    <source>
        <dbReference type="Pfam" id="PF01609"/>
    </source>
</evidence>
<protein>
    <submittedName>
        <fullName evidence="2">DDE family transposase</fullName>
    </submittedName>
</protein>
<dbReference type="SUPFAM" id="SSF53098">
    <property type="entry name" value="Ribonuclease H-like"/>
    <property type="match status" value="1"/>
</dbReference>
<name>A0A4R2FBG3_9GAMM</name>
<dbReference type="InterPro" id="IPR012337">
    <property type="entry name" value="RNaseH-like_sf"/>
</dbReference>
<dbReference type="InterPro" id="IPR047658">
    <property type="entry name" value="IS4-like_transpos"/>
</dbReference>
<dbReference type="PANTHER" id="PTHR35404">
    <property type="entry name" value="TRANSPOSASE OF TN10"/>
    <property type="match status" value="1"/>
</dbReference>
<evidence type="ECO:0000313" key="3">
    <source>
        <dbReference type="Proteomes" id="UP000294832"/>
    </source>
</evidence>
<organism evidence="2 3">
    <name type="scientific">Shewanella fodinae</name>
    <dbReference type="NCBI Taxonomy" id="552357"/>
    <lineage>
        <taxon>Bacteria</taxon>
        <taxon>Pseudomonadati</taxon>
        <taxon>Pseudomonadota</taxon>
        <taxon>Gammaproteobacteria</taxon>
        <taxon>Alteromonadales</taxon>
        <taxon>Shewanellaceae</taxon>
        <taxon>Shewanella</taxon>
    </lineage>
</organism>
<dbReference type="RefSeq" id="WP_133040744.1">
    <property type="nucleotide sequence ID" value="NZ_SLWF01000078.1"/>
</dbReference>
<reference evidence="2 3" key="1">
    <citation type="submission" date="2019-03" db="EMBL/GenBank/DDBJ databases">
        <title>Freshwater and sediment microbial communities from various areas in North America, analyzing microbe dynamics in response to fracking.</title>
        <authorList>
            <person name="Lamendella R."/>
        </authorList>
    </citation>
    <scope>NUCLEOTIDE SEQUENCE [LARGE SCALE GENOMIC DNA]</scope>
    <source>
        <strain evidence="2 3">74A</strain>
    </source>
</reference>
<dbReference type="GO" id="GO:0004803">
    <property type="term" value="F:transposase activity"/>
    <property type="evidence" value="ECO:0007669"/>
    <property type="project" value="InterPro"/>
</dbReference>
<dbReference type="Proteomes" id="UP000294832">
    <property type="component" value="Unassembled WGS sequence"/>
</dbReference>
<dbReference type="OrthoDB" id="6140187at2"/>
<dbReference type="AlphaFoldDB" id="A0A4R2FBG3"/>
<dbReference type="GO" id="GO:0006313">
    <property type="term" value="P:DNA transposition"/>
    <property type="evidence" value="ECO:0007669"/>
    <property type="project" value="InterPro"/>
</dbReference>
<proteinExistence type="predicted"/>
<dbReference type="NCBIfam" id="NF033591">
    <property type="entry name" value="transpos_IS4_2"/>
    <property type="match status" value="1"/>
</dbReference>
<evidence type="ECO:0000313" key="2">
    <source>
        <dbReference type="EMBL" id="TCN75359.1"/>
    </source>
</evidence>
<dbReference type="EMBL" id="SLWF01000078">
    <property type="protein sequence ID" value="TCN75359.1"/>
    <property type="molecule type" value="Genomic_DNA"/>
</dbReference>